<evidence type="ECO:0000259" key="13">
    <source>
        <dbReference type="PROSITE" id="PS50886"/>
    </source>
</evidence>
<dbReference type="GO" id="GO:0005829">
    <property type="term" value="C:cytosol"/>
    <property type="evidence" value="ECO:0007669"/>
    <property type="project" value="TreeGrafter"/>
</dbReference>
<dbReference type="PROSITE" id="PS50862">
    <property type="entry name" value="AA_TRNA_LIGASE_II"/>
    <property type="match status" value="1"/>
</dbReference>
<evidence type="ECO:0000256" key="10">
    <source>
        <dbReference type="PROSITE-ProRule" id="PRU00209"/>
    </source>
</evidence>
<evidence type="ECO:0000256" key="11">
    <source>
        <dbReference type="RuleBase" id="RU000336"/>
    </source>
</evidence>
<dbReference type="NCBIfam" id="NF001756">
    <property type="entry name" value="PRK00484.1"/>
    <property type="match status" value="1"/>
</dbReference>
<dbReference type="PANTHER" id="PTHR42918">
    <property type="entry name" value="LYSYL-TRNA SYNTHETASE"/>
    <property type="match status" value="1"/>
</dbReference>
<comment type="cofactor">
    <cofactor evidence="9 11">
        <name>Mg(2+)</name>
        <dbReference type="ChEBI" id="CHEBI:18420"/>
    </cofactor>
    <text evidence="9 11">Binds 3 Mg(2+) ions per subunit.</text>
</comment>
<gene>
    <name evidence="9 14" type="primary">lysS</name>
    <name evidence="14" type="ORF">COS53_01450</name>
</gene>
<evidence type="ECO:0000256" key="8">
    <source>
        <dbReference type="ARBA" id="ARBA00048573"/>
    </source>
</evidence>
<keyword evidence="1 10" id="KW-0820">tRNA-binding</keyword>
<dbReference type="InterPro" id="IPR002547">
    <property type="entry name" value="tRNA-bd_dom"/>
</dbReference>
<evidence type="ECO:0000259" key="12">
    <source>
        <dbReference type="PROSITE" id="PS50862"/>
    </source>
</evidence>
<protein>
    <recommendedName>
        <fullName evidence="9">Lysine--tRNA ligase</fullName>
        <ecNumber evidence="9">6.1.1.6</ecNumber>
    </recommendedName>
    <alternativeName>
        <fullName evidence="9">Lysyl-tRNA synthetase</fullName>
        <shortName evidence="9">LysRS</shortName>
    </alternativeName>
</protein>
<dbReference type="Pfam" id="PF00152">
    <property type="entry name" value="tRNA-synt_2"/>
    <property type="match status" value="1"/>
</dbReference>
<dbReference type="NCBIfam" id="NF045760">
    <property type="entry name" value="YtpR"/>
    <property type="match status" value="1"/>
</dbReference>
<keyword evidence="9" id="KW-0963">Cytoplasm</keyword>
<dbReference type="CDD" id="cd04322">
    <property type="entry name" value="LysRS_N"/>
    <property type="match status" value="1"/>
</dbReference>
<dbReference type="GO" id="GO:0000287">
    <property type="term" value="F:magnesium ion binding"/>
    <property type="evidence" value="ECO:0007669"/>
    <property type="project" value="UniProtKB-UniRule"/>
</dbReference>
<feature type="binding site" evidence="9">
    <location>
        <position position="397"/>
    </location>
    <ligand>
        <name>Mg(2+)</name>
        <dbReference type="ChEBI" id="CHEBI:18420"/>
        <label>1</label>
    </ligand>
</feature>
<dbReference type="InterPro" id="IPR045864">
    <property type="entry name" value="aa-tRNA-synth_II/BPL/LPL"/>
</dbReference>
<dbReference type="GO" id="GO:0000049">
    <property type="term" value="F:tRNA binding"/>
    <property type="evidence" value="ECO:0007669"/>
    <property type="project" value="UniProtKB-UniRule"/>
</dbReference>
<dbReference type="SUPFAM" id="SSF50249">
    <property type="entry name" value="Nucleic acid-binding proteins"/>
    <property type="match status" value="2"/>
</dbReference>
<accession>A0A2M7BQ68</accession>
<comment type="subcellular location">
    <subcellularLocation>
        <location evidence="9">Cytoplasm</location>
    </subcellularLocation>
</comment>
<dbReference type="EMBL" id="PEVB01000041">
    <property type="protein sequence ID" value="PIV07629.1"/>
    <property type="molecule type" value="Genomic_DNA"/>
</dbReference>
<dbReference type="InterPro" id="IPR002313">
    <property type="entry name" value="Lys-tRNA-ligase_II"/>
</dbReference>
<dbReference type="InterPro" id="IPR033714">
    <property type="entry name" value="tRNA_bind_bactPheRS"/>
</dbReference>
<dbReference type="InterPro" id="IPR018149">
    <property type="entry name" value="Lys-tRNA-synth_II_C"/>
</dbReference>
<dbReference type="GO" id="GO:0005524">
    <property type="term" value="F:ATP binding"/>
    <property type="evidence" value="ECO:0007669"/>
    <property type="project" value="UniProtKB-UniRule"/>
</dbReference>
<evidence type="ECO:0000256" key="3">
    <source>
        <dbReference type="ARBA" id="ARBA00022723"/>
    </source>
</evidence>
<dbReference type="CDD" id="cd02796">
    <property type="entry name" value="tRNA_bind_bactPheRS"/>
    <property type="match status" value="1"/>
</dbReference>
<evidence type="ECO:0000256" key="5">
    <source>
        <dbReference type="ARBA" id="ARBA00022840"/>
    </source>
</evidence>
<evidence type="ECO:0000256" key="1">
    <source>
        <dbReference type="ARBA" id="ARBA00022555"/>
    </source>
</evidence>
<sequence length="623" mass="70511">MSDLVEQRQNKLNELKRLGDAYPQPNLASRQSTVESLKMEGKQVTVAGRILLLRGHGKILFADLHDLTGKIQLFFEKNTLADKIDQTKLFDLGDIISATGIVFKTTAGETTIRVSDFQILAKNLRPLPEKFHGLTDVEERYRQRYVDLIVNPESREIFKTRSKILSTMRKFLDEHGFMEVETPILQPVYGGASAKPFVTHYNELNQNMYLRISDELYLKRLIVGGLEKVYEVSKDFRNEGVSRFHNPEFTQIEFYWAYVDYDELMRFTEQLVSTTIKTIKKSLTVSFQGKKLDFTPPFPRLTFRDAIFEKTKIDIDLIKTEQDFHKSLEIGNWKLDITGVVGLGAHFDALYKEYVRPYLIGPVFITDYPSEMIALAKRKADNPDKIASFQLLAMGTELLKAYNELNDPADQKARWQDEVALEKKGAETAMQMDDDYIRALEYGMPPTAGWGMGIDRFTQFLTDSPTIKDVILFPAMREENSSHVIASASEAISFGVGLASDKIIIGEIVELENHPNADKLHVLKINTGSEVLQIVCGAQNISVGDIVPVSLVGAQVFDEKNNSQVVKVAKLRGIESMGMLCSARELGLGPDHDGIYLLDKKLKESLGQPVNKFIKNKFVIRNF</sequence>
<dbReference type="AlphaFoldDB" id="A0A2M7BQ68"/>
<evidence type="ECO:0000256" key="4">
    <source>
        <dbReference type="ARBA" id="ARBA00022741"/>
    </source>
</evidence>
<dbReference type="InterPro" id="IPR012340">
    <property type="entry name" value="NA-bd_OB-fold"/>
</dbReference>
<evidence type="ECO:0000256" key="9">
    <source>
        <dbReference type="HAMAP-Rule" id="MF_00252"/>
    </source>
</evidence>
<dbReference type="Gene3D" id="2.40.50.140">
    <property type="entry name" value="Nucleic acid-binding proteins"/>
    <property type="match status" value="2"/>
</dbReference>
<dbReference type="PRINTS" id="PR00982">
    <property type="entry name" value="TRNASYNTHLYS"/>
</dbReference>
<reference evidence="15" key="1">
    <citation type="submission" date="2017-09" db="EMBL/GenBank/DDBJ databases">
        <title>Depth-based differentiation of microbial function through sediment-hosted aquifers and enrichment of novel symbionts in the deep terrestrial subsurface.</title>
        <authorList>
            <person name="Probst A.J."/>
            <person name="Ladd B."/>
            <person name="Jarett J.K."/>
            <person name="Geller-Mcgrath D.E."/>
            <person name="Sieber C.M.K."/>
            <person name="Emerson J.B."/>
            <person name="Anantharaman K."/>
            <person name="Thomas B.C."/>
            <person name="Malmstrom R."/>
            <person name="Stieglmeier M."/>
            <person name="Klingl A."/>
            <person name="Woyke T."/>
            <person name="Ryan C.M."/>
            <person name="Banfield J.F."/>
        </authorList>
    </citation>
    <scope>NUCLEOTIDE SEQUENCE [LARGE SCALE GENOMIC DNA]</scope>
</reference>
<dbReference type="InterPro" id="IPR044136">
    <property type="entry name" value="Lys-tRNA-ligase_II_N"/>
</dbReference>
<comment type="caution">
    <text evidence="14">The sequence shown here is derived from an EMBL/GenBank/DDBJ whole genome shotgun (WGS) entry which is preliminary data.</text>
</comment>
<comment type="subunit">
    <text evidence="9">Homodimer.</text>
</comment>
<dbReference type="PROSITE" id="PS50886">
    <property type="entry name" value="TRBD"/>
    <property type="match status" value="1"/>
</dbReference>
<name>A0A2M7BQ68_9BACT</name>
<dbReference type="EC" id="6.1.1.6" evidence="9"/>
<dbReference type="Pfam" id="PF01336">
    <property type="entry name" value="tRNA_anti-codon"/>
    <property type="match status" value="1"/>
</dbReference>
<keyword evidence="6 10" id="KW-0694">RNA-binding</keyword>
<evidence type="ECO:0000256" key="2">
    <source>
        <dbReference type="ARBA" id="ARBA00022598"/>
    </source>
</evidence>
<feature type="domain" description="Aminoacyl-transfer RNA synthetases class-II family profile" evidence="12">
    <location>
        <begin position="158"/>
        <end position="474"/>
    </location>
</feature>
<dbReference type="InterPro" id="IPR004365">
    <property type="entry name" value="NA-bd_OB_tRNA"/>
</dbReference>
<evidence type="ECO:0000256" key="6">
    <source>
        <dbReference type="ARBA" id="ARBA00022884"/>
    </source>
</evidence>
<dbReference type="Gene3D" id="3.30.930.10">
    <property type="entry name" value="Bira Bifunctional Protein, Domain 2"/>
    <property type="match status" value="1"/>
</dbReference>
<dbReference type="InterPro" id="IPR006195">
    <property type="entry name" value="aa-tRNA-synth_II"/>
</dbReference>
<comment type="catalytic activity">
    <reaction evidence="8 9 11">
        <text>tRNA(Lys) + L-lysine + ATP = L-lysyl-tRNA(Lys) + AMP + diphosphate</text>
        <dbReference type="Rhea" id="RHEA:20792"/>
        <dbReference type="Rhea" id="RHEA-COMP:9696"/>
        <dbReference type="Rhea" id="RHEA-COMP:9697"/>
        <dbReference type="ChEBI" id="CHEBI:30616"/>
        <dbReference type="ChEBI" id="CHEBI:32551"/>
        <dbReference type="ChEBI" id="CHEBI:33019"/>
        <dbReference type="ChEBI" id="CHEBI:78442"/>
        <dbReference type="ChEBI" id="CHEBI:78529"/>
        <dbReference type="ChEBI" id="CHEBI:456215"/>
        <dbReference type="EC" id="6.1.1.6"/>
    </reaction>
</comment>
<feature type="binding site" evidence="9">
    <location>
        <position position="397"/>
    </location>
    <ligand>
        <name>Mg(2+)</name>
        <dbReference type="ChEBI" id="CHEBI:18420"/>
        <label>2</label>
    </ligand>
</feature>
<comment type="caution">
    <text evidence="9">Lacks conserved residue(s) required for the propagation of feature annotation.</text>
</comment>
<dbReference type="HAMAP" id="MF_00252">
    <property type="entry name" value="Lys_tRNA_synth_class2"/>
    <property type="match status" value="1"/>
</dbReference>
<keyword evidence="7 9" id="KW-0030">Aminoacyl-tRNA synthetase</keyword>
<dbReference type="PANTHER" id="PTHR42918:SF15">
    <property type="entry name" value="LYSINE--TRNA LIGASE, CHLOROPLASTIC_MITOCHONDRIAL"/>
    <property type="match status" value="1"/>
</dbReference>
<dbReference type="Pfam" id="PF01588">
    <property type="entry name" value="tRNA_bind"/>
    <property type="match status" value="1"/>
</dbReference>
<keyword evidence="3 9" id="KW-0479">Metal-binding</keyword>
<dbReference type="NCBIfam" id="TIGR00499">
    <property type="entry name" value="lysS_bact"/>
    <property type="match status" value="1"/>
</dbReference>
<dbReference type="InterPro" id="IPR004364">
    <property type="entry name" value="Aa-tRNA-synt_II"/>
</dbReference>
<keyword evidence="2 9" id="KW-0436">Ligase</keyword>
<keyword evidence="9" id="KW-0648">Protein biosynthesis</keyword>
<dbReference type="SUPFAM" id="SSF55681">
    <property type="entry name" value="Class II aaRS and biotin synthetases"/>
    <property type="match status" value="1"/>
</dbReference>
<keyword evidence="5 9" id="KW-0067">ATP-binding</keyword>
<proteinExistence type="inferred from homology"/>
<feature type="domain" description="TRNA-binding" evidence="13">
    <location>
        <begin position="497"/>
        <end position="611"/>
    </location>
</feature>
<dbReference type="GO" id="GO:0006430">
    <property type="term" value="P:lysyl-tRNA aminoacylation"/>
    <property type="evidence" value="ECO:0007669"/>
    <property type="project" value="UniProtKB-UniRule"/>
</dbReference>
<organism evidence="14 15">
    <name type="scientific">Candidatus Shapirobacteria bacterium CG03_land_8_20_14_0_80_35_14</name>
    <dbReference type="NCBI Taxonomy" id="1974878"/>
    <lineage>
        <taxon>Bacteria</taxon>
        <taxon>Candidatus Shapironibacteriota</taxon>
    </lineage>
</organism>
<evidence type="ECO:0000256" key="7">
    <source>
        <dbReference type="ARBA" id="ARBA00023146"/>
    </source>
</evidence>
<dbReference type="CDD" id="cd00775">
    <property type="entry name" value="LysRS_core"/>
    <property type="match status" value="1"/>
</dbReference>
<evidence type="ECO:0000313" key="14">
    <source>
        <dbReference type="EMBL" id="PIV07629.1"/>
    </source>
</evidence>
<keyword evidence="4 9" id="KW-0547">Nucleotide-binding</keyword>
<keyword evidence="9 11" id="KW-0460">Magnesium</keyword>
<dbReference type="GO" id="GO:0004824">
    <property type="term" value="F:lysine-tRNA ligase activity"/>
    <property type="evidence" value="ECO:0007669"/>
    <property type="project" value="UniProtKB-UniRule"/>
</dbReference>
<evidence type="ECO:0000313" key="15">
    <source>
        <dbReference type="Proteomes" id="UP000229191"/>
    </source>
</evidence>
<dbReference type="Proteomes" id="UP000229191">
    <property type="component" value="Unassembled WGS sequence"/>
</dbReference>
<comment type="similarity">
    <text evidence="9">Belongs to the class-II aminoacyl-tRNA synthetase family.</text>
</comment>